<keyword evidence="5 6" id="KW-0998">Cell outer membrane</keyword>
<organism evidence="9 10">
    <name type="scientific">Candidatus Cryptobacteroides avicola</name>
    <dbReference type="NCBI Taxonomy" id="2840757"/>
    <lineage>
        <taxon>Bacteria</taxon>
        <taxon>Pseudomonadati</taxon>
        <taxon>Bacteroidota</taxon>
        <taxon>Bacteroidia</taxon>
        <taxon>Bacteroidales</taxon>
        <taxon>Candidatus Cryptobacteroides</taxon>
    </lineage>
</organism>
<keyword evidence="4 6" id="KW-0472">Membrane</keyword>
<dbReference type="Pfam" id="PF13715">
    <property type="entry name" value="CarbopepD_reg_2"/>
    <property type="match status" value="1"/>
</dbReference>
<keyword evidence="1 6" id="KW-0813">Transport</keyword>
<dbReference type="SUPFAM" id="SSF49464">
    <property type="entry name" value="Carboxypeptidase regulatory domain-like"/>
    <property type="match status" value="1"/>
</dbReference>
<comment type="caution">
    <text evidence="9">The sequence shown here is derived from an EMBL/GenBank/DDBJ whole genome shotgun (WGS) entry which is preliminary data.</text>
</comment>
<keyword evidence="7" id="KW-0798">TonB box</keyword>
<keyword evidence="3" id="KW-0408">Iron</keyword>
<keyword evidence="6" id="KW-1134">Transmembrane beta strand</keyword>
<dbReference type="InterPro" id="IPR039426">
    <property type="entry name" value="TonB-dep_rcpt-like"/>
</dbReference>
<evidence type="ECO:0000313" key="10">
    <source>
        <dbReference type="Proteomes" id="UP000725002"/>
    </source>
</evidence>
<protein>
    <submittedName>
        <fullName evidence="9">TonB-dependent receptor</fullName>
    </submittedName>
</protein>
<keyword evidence="2" id="KW-0406">Ion transport</keyword>
<dbReference type="PROSITE" id="PS52016">
    <property type="entry name" value="TONB_DEPENDENT_REC_3"/>
    <property type="match status" value="1"/>
</dbReference>
<dbReference type="InterPro" id="IPR011662">
    <property type="entry name" value="Secretin/TonB_short_N"/>
</dbReference>
<dbReference type="SUPFAM" id="SSF56935">
    <property type="entry name" value="Porins"/>
    <property type="match status" value="1"/>
</dbReference>
<comment type="subcellular location">
    <subcellularLocation>
        <location evidence="6">Cell outer membrane</location>
        <topology evidence="6">Multi-pass membrane protein</topology>
    </subcellularLocation>
</comment>
<gene>
    <name evidence="9" type="ORF">IAB75_05610</name>
</gene>
<dbReference type="Proteomes" id="UP000725002">
    <property type="component" value="Unassembled WGS sequence"/>
</dbReference>
<evidence type="ECO:0000256" key="1">
    <source>
        <dbReference type="ARBA" id="ARBA00022448"/>
    </source>
</evidence>
<dbReference type="AlphaFoldDB" id="A0A940DVZ7"/>
<dbReference type="NCBIfam" id="TIGR04056">
    <property type="entry name" value="OMP_RagA_SusC"/>
    <property type="match status" value="1"/>
</dbReference>
<reference evidence="9" key="1">
    <citation type="submission" date="2020-10" db="EMBL/GenBank/DDBJ databases">
        <authorList>
            <person name="Gilroy R."/>
        </authorList>
    </citation>
    <scope>NUCLEOTIDE SEQUENCE</scope>
    <source>
        <strain evidence="9">G3-8215</strain>
    </source>
</reference>
<dbReference type="Pfam" id="PF07660">
    <property type="entry name" value="STN"/>
    <property type="match status" value="1"/>
</dbReference>
<dbReference type="GO" id="GO:0006826">
    <property type="term" value="P:iron ion transport"/>
    <property type="evidence" value="ECO:0007669"/>
    <property type="project" value="UniProtKB-KW"/>
</dbReference>
<dbReference type="SMART" id="SM00965">
    <property type="entry name" value="STN"/>
    <property type="match status" value="1"/>
</dbReference>
<dbReference type="InterPro" id="IPR008969">
    <property type="entry name" value="CarboxyPept-like_regulatory"/>
</dbReference>
<dbReference type="NCBIfam" id="TIGR04057">
    <property type="entry name" value="SusC_RagA_signa"/>
    <property type="match status" value="1"/>
</dbReference>
<feature type="domain" description="Secretin/TonB short N-terminal" evidence="8">
    <location>
        <begin position="50"/>
        <end position="101"/>
    </location>
</feature>
<name>A0A940DVZ7_9BACT</name>
<dbReference type="InterPro" id="IPR023997">
    <property type="entry name" value="TonB-dep_OMP_SusC/RagA_CS"/>
</dbReference>
<keyword evidence="9" id="KW-0675">Receptor</keyword>
<keyword evidence="6" id="KW-0812">Transmembrane</keyword>
<evidence type="ECO:0000256" key="7">
    <source>
        <dbReference type="RuleBase" id="RU003357"/>
    </source>
</evidence>
<sequence>MYLRSFVSALLLAIGSVLVWGQPDSDRITVAFRDIPLGEAISAIESASRYTFLYDAAGLDLSVKVSLAADNMPLREALDTMLSPVSAGYEINGRQIVLYPASADGDGYRVVTGTVLDAGGQPIPGVAVLTGKAGHGVSADADGRFSIRLGPDEHSFTFSCLGYVDKTVQLSGRKDHITVYLSEDAISLDATVVVGYGTQKKVNLTGAISTVESEELKDRISPTLSHMLQGTVPGLNISTSSGRPGNGASVNIRGINSINGGSPLVLVDGVEGSLDLVNPNDVESISVVKDASSAAIYGARASFGVVLVTTKSGAGSDGKPTVQYSGRFGWKEPTMSTDFETRGYYSVYLNDLFYKSYAGVNYSRYTEEDMYQLWIRRNDTVENPERPWVMIDRRNGRDTYVYYANTDWYHYLYRDTQPVMSHNISFSGGTKKVKYFLSGGYNREEGMLRTDTDVFRKVNFRSRLSFDVNDWINISNNTSFYHSSYTYPGVSGVNSSFVYLPVHALASYPTQNPDGSSIYMTSFSNSGVMDGYTTIVDKGLHKNQDLQDNLSTTTELTLKPWKKLEIKGNFTYMLNSLRSWNRQVNTEYSQYPGVTETLNTGMFENKLTETSNTHQYMQTNVFATYEDTYAEKHHLKAMAGFSWETKYLKDVRAIGYNLLSDTLNDLNLVGQGEDGERRMEVSGGQNEYAIAGFFGRINYDYAGKYLVEVSGRYDGTSRFAGSHRWGFFPSVSAGWRISEEKFFAPVKDWFNNLKVRYSFGQLGNQQVGYYDYVRTIGIGTQSYLFGGTKPAVATISAPVASDLSWEVAQHQNLGVDMAFLGNRLGVTGEFYIRDTKDMLTAGIALPSVYGASSPKMNSADLRTKGYELTISWKDMFMLLGKPFSYNASVIFSDYISEITRFDNPERSFAKNYYEGMRWGEIWGYRIDGYFTSDEEAANWPVDQTAVNDIINASAGAEQGLRAGDLKFKDIDNDGKISIGKDTADDPGDREIIGNSEPRYNYGVNIGFRWCGIDFSVFFQGVGHRDWYPDAGSLLFWGPYARPYTTLIPKDFHSQIWTEENPDAYFPRPRGYVALQGTNRELTAVNDKYLQNAGYCRLKSLTIGYTLPQKWTRKAKIDEVRFYFSGENLATWHNIHSDYIDPEMAVAGAAQRIYPWQKTFMFGIDITF</sequence>
<dbReference type="EMBL" id="JADILV010000037">
    <property type="protein sequence ID" value="MBO8483573.1"/>
    <property type="molecule type" value="Genomic_DNA"/>
</dbReference>
<comment type="similarity">
    <text evidence="6 7">Belongs to the TonB-dependent receptor family.</text>
</comment>
<dbReference type="GO" id="GO:0009279">
    <property type="term" value="C:cell outer membrane"/>
    <property type="evidence" value="ECO:0007669"/>
    <property type="project" value="UniProtKB-SubCell"/>
</dbReference>
<dbReference type="InterPro" id="IPR000531">
    <property type="entry name" value="Beta-barrel_TonB"/>
</dbReference>
<dbReference type="InterPro" id="IPR037066">
    <property type="entry name" value="Plug_dom_sf"/>
</dbReference>
<dbReference type="InterPro" id="IPR012910">
    <property type="entry name" value="Plug_dom"/>
</dbReference>
<evidence type="ECO:0000256" key="5">
    <source>
        <dbReference type="ARBA" id="ARBA00023237"/>
    </source>
</evidence>
<dbReference type="Gene3D" id="2.170.130.10">
    <property type="entry name" value="TonB-dependent receptor, plug domain"/>
    <property type="match status" value="1"/>
</dbReference>
<evidence type="ECO:0000256" key="3">
    <source>
        <dbReference type="ARBA" id="ARBA00023004"/>
    </source>
</evidence>
<dbReference type="Gene3D" id="2.60.40.1120">
    <property type="entry name" value="Carboxypeptidase-like, regulatory domain"/>
    <property type="match status" value="1"/>
</dbReference>
<evidence type="ECO:0000256" key="2">
    <source>
        <dbReference type="ARBA" id="ARBA00022496"/>
    </source>
</evidence>
<proteinExistence type="inferred from homology"/>
<reference evidence="9" key="2">
    <citation type="journal article" date="2021" name="PeerJ">
        <title>Extensive microbial diversity within the chicken gut microbiome revealed by metagenomics and culture.</title>
        <authorList>
            <person name="Gilroy R."/>
            <person name="Ravi A."/>
            <person name="Getino M."/>
            <person name="Pursley I."/>
            <person name="Horton D.L."/>
            <person name="Alikhan N.F."/>
            <person name="Baker D."/>
            <person name="Gharbi K."/>
            <person name="Hall N."/>
            <person name="Watson M."/>
            <person name="Adriaenssens E.M."/>
            <person name="Foster-Nyarko E."/>
            <person name="Jarju S."/>
            <person name="Secka A."/>
            <person name="Antonio M."/>
            <person name="Oren A."/>
            <person name="Chaudhuri R.R."/>
            <person name="La Ragione R."/>
            <person name="Hildebrand F."/>
            <person name="Pallen M.J."/>
        </authorList>
    </citation>
    <scope>NUCLEOTIDE SEQUENCE</scope>
    <source>
        <strain evidence="9">G3-8215</strain>
    </source>
</reference>
<keyword evidence="2" id="KW-0410">Iron transport</keyword>
<evidence type="ECO:0000259" key="8">
    <source>
        <dbReference type="SMART" id="SM00965"/>
    </source>
</evidence>
<accession>A0A940DVZ7</accession>
<evidence type="ECO:0000256" key="4">
    <source>
        <dbReference type="ARBA" id="ARBA00023136"/>
    </source>
</evidence>
<dbReference type="Pfam" id="PF00593">
    <property type="entry name" value="TonB_dep_Rec_b-barrel"/>
    <property type="match status" value="1"/>
</dbReference>
<evidence type="ECO:0000256" key="6">
    <source>
        <dbReference type="PROSITE-ProRule" id="PRU01360"/>
    </source>
</evidence>
<dbReference type="Pfam" id="PF07715">
    <property type="entry name" value="Plug"/>
    <property type="match status" value="1"/>
</dbReference>
<dbReference type="InterPro" id="IPR023996">
    <property type="entry name" value="TonB-dep_OMP_SusC/RagA"/>
</dbReference>
<evidence type="ECO:0000313" key="9">
    <source>
        <dbReference type="EMBL" id="MBO8483573.1"/>
    </source>
</evidence>